<dbReference type="EMBL" id="RCZP01000013">
    <property type="protein sequence ID" value="TPG55492.1"/>
    <property type="molecule type" value="Genomic_DNA"/>
</dbReference>
<feature type="transmembrane region" description="Helical" evidence="1">
    <location>
        <begin position="143"/>
        <end position="164"/>
    </location>
</feature>
<name>A0A502G1Q5_9PROT</name>
<keyword evidence="1" id="KW-1133">Transmembrane helix</keyword>
<proteinExistence type="predicted"/>
<accession>A0A502G1Q5</accession>
<evidence type="ECO:0000256" key="1">
    <source>
        <dbReference type="SAM" id="Phobius"/>
    </source>
</evidence>
<keyword evidence="1" id="KW-0812">Transmembrane</keyword>
<dbReference type="OrthoDB" id="8478544at2"/>
<dbReference type="AlphaFoldDB" id="A0A502G1Q5"/>
<feature type="transmembrane region" description="Helical" evidence="1">
    <location>
        <begin position="26"/>
        <end position="45"/>
    </location>
</feature>
<comment type="caution">
    <text evidence="2">The sequence shown here is derived from an EMBL/GenBank/DDBJ whole genome shotgun (WGS) entry which is preliminary data.</text>
</comment>
<dbReference type="Proteomes" id="UP000317078">
    <property type="component" value="Unassembled WGS sequence"/>
</dbReference>
<keyword evidence="1" id="KW-0472">Membrane</keyword>
<sequence>MNIPTVQAAFPKRPLRIHAPVARWRGWLSALGMLVMAIGFGWWAAASLLPTLLSDYEIRAGAVPAAGRVENGRCTARMGLLQTCSMTLVSAAPTKNGEPIRQGAEYVFAEPHLGDYSVRLLADPSRPGQLTTDMGLDHLGNRAATLAAAAVLVLLLLGGGVLLVRAAGRARRDMEALSGQPLMPVAVVVGADPNGWQVRPAGGGKPTLWPLPKKAEPFWLDAEGRVALGVTAPGLPVFALDRDLAWADFSEEEREGLRRAAAA</sequence>
<gene>
    <name evidence="2" type="ORF">EAH89_14680</name>
</gene>
<evidence type="ECO:0000313" key="3">
    <source>
        <dbReference type="Proteomes" id="UP000317078"/>
    </source>
</evidence>
<dbReference type="RefSeq" id="WP_140884457.1">
    <property type="nucleotide sequence ID" value="NZ_RCZP01000013.1"/>
</dbReference>
<reference evidence="2 3" key="1">
    <citation type="journal article" date="2019" name="Environ. Microbiol.">
        <title>Species interactions and distinct microbial communities in high Arctic permafrost affected cryosols are associated with the CH4 and CO2 gas fluxes.</title>
        <authorList>
            <person name="Altshuler I."/>
            <person name="Hamel J."/>
            <person name="Turney S."/>
            <person name="Magnuson E."/>
            <person name="Levesque R."/>
            <person name="Greer C."/>
            <person name="Whyte L.G."/>
        </authorList>
    </citation>
    <scope>NUCLEOTIDE SEQUENCE [LARGE SCALE GENOMIC DNA]</scope>
    <source>
        <strain evidence="2 3">S9.3B</strain>
    </source>
</reference>
<protein>
    <submittedName>
        <fullName evidence="2">Uncharacterized protein</fullName>
    </submittedName>
</protein>
<keyword evidence="3" id="KW-1185">Reference proteome</keyword>
<evidence type="ECO:0000313" key="2">
    <source>
        <dbReference type="EMBL" id="TPG55492.1"/>
    </source>
</evidence>
<organism evidence="2 3">
    <name type="scientific">Muricoccus nepalensis</name>
    <dbReference type="NCBI Taxonomy" id="1854500"/>
    <lineage>
        <taxon>Bacteria</taxon>
        <taxon>Pseudomonadati</taxon>
        <taxon>Pseudomonadota</taxon>
        <taxon>Alphaproteobacteria</taxon>
        <taxon>Acetobacterales</taxon>
        <taxon>Roseomonadaceae</taxon>
        <taxon>Muricoccus</taxon>
    </lineage>
</organism>